<sequence>MKTADVTRTSFAVLFLAALICGSLWILKPFVGPAIWATMVVVATWPVMLRVQAALGGRRGAAVAVMTLLLVLLFAVPLALSIATLVENADRIVQTARDLATWRPSREAPAWLLALPVVGGKLALAWEQAVAAGIEGLIARMQPYAGGFTRWFVGEIGDFGSVALQFALTVVIAAVMYAQGEVFGTQVRAFAGRLAGERGVGAVTLAADAIRGVALGVGVTAVVQAVLGGVGLALAGVPLAGLLTALMFMLCIAQIGALPVLLPAAGWVLYGGEIGWGVFLLVWSVIVGTLDNFLRPVLIRLGADLPLLLIFAGVIGGLLAFGLVGIFVGPVVLAVAFTLLESWIEEGGPPADGLPPAAP</sequence>
<evidence type="ECO:0000256" key="1">
    <source>
        <dbReference type="ARBA" id="ARBA00004651"/>
    </source>
</evidence>
<feature type="transmembrane region" description="Helical" evidence="8">
    <location>
        <begin position="242"/>
        <end position="262"/>
    </location>
</feature>
<evidence type="ECO:0000256" key="7">
    <source>
        <dbReference type="ARBA" id="ARBA00023136"/>
    </source>
</evidence>
<dbReference type="EMBL" id="SLXD01000001">
    <property type="protein sequence ID" value="TCP05233.1"/>
    <property type="molecule type" value="Genomic_DNA"/>
</dbReference>
<gene>
    <name evidence="9" type="ORF">EV684_101105</name>
</gene>
<feature type="transmembrane region" description="Helical" evidence="8">
    <location>
        <begin position="33"/>
        <end position="51"/>
    </location>
</feature>
<dbReference type="PANTHER" id="PTHR21716:SF67">
    <property type="entry name" value="TRANSPORT PROTEIN YDIK-RELATED"/>
    <property type="match status" value="1"/>
</dbReference>
<evidence type="ECO:0000256" key="6">
    <source>
        <dbReference type="ARBA" id="ARBA00022989"/>
    </source>
</evidence>
<evidence type="ECO:0000256" key="4">
    <source>
        <dbReference type="ARBA" id="ARBA00022475"/>
    </source>
</evidence>
<evidence type="ECO:0000313" key="9">
    <source>
        <dbReference type="EMBL" id="TCP05233.1"/>
    </source>
</evidence>
<feature type="transmembrane region" description="Helical" evidence="8">
    <location>
        <begin position="9"/>
        <end position="27"/>
    </location>
</feature>
<reference evidence="9 10" key="1">
    <citation type="submission" date="2019-03" db="EMBL/GenBank/DDBJ databases">
        <title>Genomic Encyclopedia of Type Strains, Phase IV (KMG-IV): sequencing the most valuable type-strain genomes for metagenomic binning, comparative biology and taxonomic classification.</title>
        <authorList>
            <person name="Goeker M."/>
        </authorList>
    </citation>
    <scope>NUCLEOTIDE SEQUENCE [LARGE SCALE GENOMIC DNA]</scope>
    <source>
        <strain evidence="9 10">DSM 1709</strain>
    </source>
</reference>
<keyword evidence="5 8" id="KW-0812">Transmembrane</keyword>
<dbReference type="InterPro" id="IPR002549">
    <property type="entry name" value="AI-2E-like"/>
</dbReference>
<dbReference type="Pfam" id="PF01594">
    <property type="entry name" value="AI-2E_transport"/>
    <property type="match status" value="1"/>
</dbReference>
<comment type="subcellular location">
    <subcellularLocation>
        <location evidence="1">Cell membrane</location>
        <topology evidence="1">Multi-pass membrane protein</topology>
    </subcellularLocation>
</comment>
<keyword evidence="6 8" id="KW-1133">Transmembrane helix</keyword>
<dbReference type="Proteomes" id="UP000295106">
    <property type="component" value="Unassembled WGS sequence"/>
</dbReference>
<feature type="transmembrane region" description="Helical" evidence="8">
    <location>
        <begin position="274"/>
        <end position="294"/>
    </location>
</feature>
<protein>
    <submittedName>
        <fullName evidence="9">Putative PurR-regulated permease PerM</fullName>
    </submittedName>
</protein>
<evidence type="ECO:0000256" key="3">
    <source>
        <dbReference type="ARBA" id="ARBA00022448"/>
    </source>
</evidence>
<evidence type="ECO:0000313" key="10">
    <source>
        <dbReference type="Proteomes" id="UP000295106"/>
    </source>
</evidence>
<evidence type="ECO:0000256" key="5">
    <source>
        <dbReference type="ARBA" id="ARBA00022692"/>
    </source>
</evidence>
<evidence type="ECO:0000256" key="2">
    <source>
        <dbReference type="ARBA" id="ARBA00009773"/>
    </source>
</evidence>
<organism evidence="9 10">
    <name type="scientific">Rubrivivax gelatinosus</name>
    <name type="common">Rhodocyclus gelatinosus</name>
    <name type="synonym">Rhodopseudomonas gelatinosa</name>
    <dbReference type="NCBI Taxonomy" id="28068"/>
    <lineage>
        <taxon>Bacteria</taxon>
        <taxon>Pseudomonadati</taxon>
        <taxon>Pseudomonadota</taxon>
        <taxon>Betaproteobacteria</taxon>
        <taxon>Burkholderiales</taxon>
        <taxon>Sphaerotilaceae</taxon>
        <taxon>Rubrivivax</taxon>
    </lineage>
</organism>
<feature type="transmembrane region" description="Helical" evidence="8">
    <location>
        <begin position="306"/>
        <end position="339"/>
    </location>
</feature>
<dbReference type="NCBIfam" id="NF008216">
    <property type="entry name" value="PRK10983.1"/>
    <property type="match status" value="1"/>
</dbReference>
<dbReference type="OrthoDB" id="106838at2"/>
<keyword evidence="7 8" id="KW-0472">Membrane</keyword>
<dbReference type="AlphaFoldDB" id="A0A4R2MXK8"/>
<proteinExistence type="inferred from homology"/>
<keyword evidence="3" id="KW-0813">Transport</keyword>
<dbReference type="RefSeq" id="WP_132644256.1">
    <property type="nucleotide sequence ID" value="NZ_CP181386.1"/>
</dbReference>
<accession>A0A4R2MXK8</accession>
<feature type="transmembrane region" description="Helical" evidence="8">
    <location>
        <begin position="213"/>
        <end position="235"/>
    </location>
</feature>
<dbReference type="PANTHER" id="PTHR21716">
    <property type="entry name" value="TRANSMEMBRANE PROTEIN"/>
    <property type="match status" value="1"/>
</dbReference>
<dbReference type="GO" id="GO:0005886">
    <property type="term" value="C:plasma membrane"/>
    <property type="evidence" value="ECO:0007669"/>
    <property type="project" value="UniProtKB-SubCell"/>
</dbReference>
<feature type="transmembrane region" description="Helical" evidence="8">
    <location>
        <begin position="159"/>
        <end position="178"/>
    </location>
</feature>
<feature type="transmembrane region" description="Helical" evidence="8">
    <location>
        <begin position="63"/>
        <end position="86"/>
    </location>
</feature>
<name>A0A4R2MXK8_RUBGE</name>
<comment type="similarity">
    <text evidence="2">Belongs to the autoinducer-2 exporter (AI-2E) (TC 2.A.86) family.</text>
</comment>
<comment type="caution">
    <text evidence="9">The sequence shown here is derived from an EMBL/GenBank/DDBJ whole genome shotgun (WGS) entry which is preliminary data.</text>
</comment>
<keyword evidence="4" id="KW-1003">Cell membrane</keyword>
<evidence type="ECO:0000256" key="8">
    <source>
        <dbReference type="SAM" id="Phobius"/>
    </source>
</evidence>
<dbReference type="GeneID" id="99686833"/>